<evidence type="ECO:0000313" key="1">
    <source>
        <dbReference type="EMBL" id="MEQ6290512.1"/>
    </source>
</evidence>
<dbReference type="Proteomes" id="UP001433638">
    <property type="component" value="Unassembled WGS sequence"/>
</dbReference>
<gene>
    <name evidence="1" type="ORF">ABNW52_07785</name>
</gene>
<organism evidence="1 2">
    <name type="scientific">Vogesella oryzagri</name>
    <dbReference type="NCBI Taxonomy" id="3160864"/>
    <lineage>
        <taxon>Bacteria</taxon>
        <taxon>Pseudomonadati</taxon>
        <taxon>Pseudomonadota</taxon>
        <taxon>Betaproteobacteria</taxon>
        <taxon>Neisseriales</taxon>
        <taxon>Chromobacteriaceae</taxon>
        <taxon>Vogesella</taxon>
    </lineage>
</organism>
<evidence type="ECO:0000313" key="2">
    <source>
        <dbReference type="Proteomes" id="UP001433638"/>
    </source>
</evidence>
<reference evidence="1" key="1">
    <citation type="submission" date="2024-06" db="EMBL/GenBank/DDBJ databases">
        <title>Genome sequence of Vogesella sp. MAHUQ-64.</title>
        <authorList>
            <person name="Huq M.A."/>
        </authorList>
    </citation>
    <scope>NUCLEOTIDE SEQUENCE</scope>
    <source>
        <strain evidence="1">MAHUQ-64</strain>
    </source>
</reference>
<comment type="caution">
    <text evidence="1">The sequence shown here is derived from an EMBL/GenBank/DDBJ whole genome shotgun (WGS) entry which is preliminary data.</text>
</comment>
<proteinExistence type="predicted"/>
<dbReference type="RefSeq" id="WP_349586071.1">
    <property type="nucleotide sequence ID" value="NZ_JBEFLD010000004.1"/>
</dbReference>
<protein>
    <submittedName>
        <fullName evidence="1">Uncharacterized protein</fullName>
    </submittedName>
</protein>
<accession>A0ABV1M2P9</accession>
<keyword evidence="2" id="KW-1185">Reference proteome</keyword>
<name>A0ABV1M2P9_9NEIS</name>
<dbReference type="EMBL" id="JBEFLD010000004">
    <property type="protein sequence ID" value="MEQ6290512.1"/>
    <property type="molecule type" value="Genomic_DNA"/>
</dbReference>
<sequence length="252" mass="29200">MRAVPKKKSDETGAQIANLLRKCRVQSRKDWDVRLISREIEKAKHADVYDFWKLKSIFELLVGEYDAFKSSFENLLRLDSSRVPEILTYFPLLYSSGYVEDAERLITDRMFVEPLCDLRDLADCLYYSLNLPRFVQLRDLINRTGVSADDGLIGHMENEVASIVHAMPDAPAIVRDVSVLVAKTIRRLGYLIAYRPYYRFDADDDCLYVVFPMPFEFDEVIKLEDEFWSTVDSEGKFADGRVHVSFRVLDAE</sequence>